<dbReference type="InterPro" id="IPR000719">
    <property type="entry name" value="Prot_kinase_dom"/>
</dbReference>
<evidence type="ECO:0000256" key="2">
    <source>
        <dbReference type="ARBA" id="ARBA00022527"/>
    </source>
</evidence>
<dbReference type="EC" id="2.7.11.1" evidence="15"/>
<sequence>MKSHPLFTFLYPFMVFLSVLSSSNAGDSLSSGQSISDGETLVSSGQSFELGFFSPGNSRNRFLGIWYKITPETVVWVANRNNPLADSNGTLTISNDEALVLLNQSKSVIWSSNSSGTLRNPVAQLLDSGNLVLRENSSLSSDEYSWQSFDYPSDTLLAGMNMGWNLATGLERYLSSWKSADDPSPGDYMFRLNRQGLPQWEMLLTDSVIKYRTGPWNGVQFSGASVEPSPVSKPTLIYNASEIYFTYEPPSKGVITRVTLNQSGLLQRLVYMNRSATWDIMYSTPNDLCDNYAKCGSNGFCRINKAPICNCLQGYTPKSLEEWDVLNWSSGWLLETFRVKLPDLIDFWLDKNMSLDECKAECLRNCSCVAYANSDVRGGGIGCLMWFGDLIDIREFHGVDYDQNIFIRLPASELDAIQGPNKKKRLIIIGIPPILGLFILAVAIWIICRRRRLKGRGWRSGKDNFDLPLYDFATIAAATDNFSSRNMIGQGGFGPSTRGKEIIEIMITQGNLSVDQEVAVKRLSKNSGQGLEEFMNEVILIAKLQHRNLVGLVGCCTEREERILIYEYMPNGSLDHFIFDQDKSFSLTWKIRFDIVMGIARGLLYLHQDSKLQIIHRDLKASNILLDANLNPKISDFGLARIFTGDEKEAKTSRVVGTCGYMSPEYLFNGNFSVKSDIFGFGVLLLEIISSKMNRGFCHPNHHHNLLGHAWLLWTQGRAFEILDESLYDSAIKSQVERCIHVGLLCVQKFPADRPAMSTVASMLGSEGTVLPQPKQPGFFTETSLENYNSTSNGEDYHTNSAVSITMPAGR</sequence>
<keyword evidence="4 16" id="KW-0812">Transmembrane</keyword>
<dbReference type="InterPro" id="IPR001480">
    <property type="entry name" value="Bulb-type_lectin_dom"/>
</dbReference>
<gene>
    <name evidence="21" type="ORF">EUGRSUZ_F01028</name>
</gene>
<keyword evidence="6 15" id="KW-0547">Nucleotide-binding</keyword>
<evidence type="ECO:0000256" key="9">
    <source>
        <dbReference type="ARBA" id="ARBA00022989"/>
    </source>
</evidence>
<dbReference type="InParanoid" id="A0A059BMH9"/>
<dbReference type="PROSITE" id="PS00108">
    <property type="entry name" value="PROTEIN_KINASE_ST"/>
    <property type="match status" value="1"/>
</dbReference>
<feature type="domain" description="Protein kinase" evidence="18">
    <location>
        <begin position="482"/>
        <end position="779"/>
    </location>
</feature>
<evidence type="ECO:0000256" key="12">
    <source>
        <dbReference type="ARBA" id="ARBA00023180"/>
    </source>
</evidence>
<dbReference type="InterPro" id="IPR021820">
    <property type="entry name" value="S-locus_recpt_kinase_C"/>
</dbReference>
<dbReference type="AlphaFoldDB" id="A0A059BMH9"/>
<protein>
    <recommendedName>
        <fullName evidence="15">Receptor-like serine/threonine-protein kinase</fullName>
        <ecNumber evidence="15">2.7.11.1</ecNumber>
    </recommendedName>
</protein>
<dbReference type="InterPro" id="IPR036426">
    <property type="entry name" value="Bulb-type_lectin_dom_sf"/>
</dbReference>
<dbReference type="InterPro" id="IPR000858">
    <property type="entry name" value="S_locus_glycoprot_dom"/>
</dbReference>
<dbReference type="Gene3D" id="1.10.510.10">
    <property type="entry name" value="Transferase(Phosphotransferase) domain 1"/>
    <property type="match status" value="1"/>
</dbReference>
<name>A0A059BMH9_EUCGR</name>
<dbReference type="PROSITE" id="PS50011">
    <property type="entry name" value="PROTEIN_KINASE_DOM"/>
    <property type="match status" value="1"/>
</dbReference>
<dbReference type="Pfam" id="PF01453">
    <property type="entry name" value="B_lectin"/>
    <property type="match status" value="1"/>
</dbReference>
<evidence type="ECO:0000256" key="14">
    <source>
        <dbReference type="ARBA" id="ARBA00048679"/>
    </source>
</evidence>
<accession>A0A059BMH9</accession>
<dbReference type="Pfam" id="PF07714">
    <property type="entry name" value="PK_Tyr_Ser-Thr"/>
    <property type="match status" value="1"/>
</dbReference>
<proteinExistence type="inferred from homology"/>
<evidence type="ECO:0000256" key="4">
    <source>
        <dbReference type="ARBA" id="ARBA00022692"/>
    </source>
</evidence>
<dbReference type="OMA" id="NERHTEW"/>
<keyword evidence="3 15" id="KW-0808">Transferase</keyword>
<dbReference type="SUPFAM" id="SSF56112">
    <property type="entry name" value="Protein kinase-like (PK-like)"/>
    <property type="match status" value="1"/>
</dbReference>
<feature type="domain" description="Apple" evidence="20">
    <location>
        <begin position="311"/>
        <end position="406"/>
    </location>
</feature>
<dbReference type="EMBL" id="KK198758">
    <property type="protein sequence ID" value="KCW67239.1"/>
    <property type="molecule type" value="Genomic_DNA"/>
</dbReference>
<keyword evidence="7 15" id="KW-0418">Kinase</keyword>
<reference evidence="21" key="1">
    <citation type="submission" date="2013-07" db="EMBL/GenBank/DDBJ databases">
        <title>The genome of Eucalyptus grandis.</title>
        <authorList>
            <person name="Schmutz J."/>
            <person name="Hayes R."/>
            <person name="Myburg A."/>
            <person name="Tuskan G."/>
            <person name="Grattapaglia D."/>
            <person name="Rokhsar D.S."/>
        </authorList>
    </citation>
    <scope>NUCLEOTIDE SEQUENCE</scope>
    <source>
        <tissue evidence="21">Leaf extractions</tissue>
    </source>
</reference>
<dbReference type="InterPro" id="IPR008271">
    <property type="entry name" value="Ser/Thr_kinase_AS"/>
</dbReference>
<comment type="catalytic activity">
    <reaction evidence="13 15">
        <text>L-threonyl-[protein] + ATP = O-phospho-L-threonyl-[protein] + ADP + H(+)</text>
        <dbReference type="Rhea" id="RHEA:46608"/>
        <dbReference type="Rhea" id="RHEA-COMP:11060"/>
        <dbReference type="Rhea" id="RHEA-COMP:11605"/>
        <dbReference type="ChEBI" id="CHEBI:15378"/>
        <dbReference type="ChEBI" id="CHEBI:30013"/>
        <dbReference type="ChEBI" id="CHEBI:30616"/>
        <dbReference type="ChEBI" id="CHEBI:61977"/>
        <dbReference type="ChEBI" id="CHEBI:456216"/>
        <dbReference type="EC" id="2.7.11.1"/>
    </reaction>
</comment>
<dbReference type="CDD" id="cd01098">
    <property type="entry name" value="PAN_AP_plant"/>
    <property type="match status" value="1"/>
</dbReference>
<keyword evidence="8 15" id="KW-0067">ATP-binding</keyword>
<comment type="similarity">
    <text evidence="15">Belongs to the protein kinase superfamily. Ser/Thr protein kinase family.</text>
</comment>
<feature type="chain" id="PRO_5001568411" description="Receptor-like serine/threonine-protein kinase" evidence="17">
    <location>
        <begin position="26"/>
        <end position="811"/>
    </location>
</feature>
<dbReference type="Pfam" id="PF11883">
    <property type="entry name" value="DUF3403"/>
    <property type="match status" value="1"/>
</dbReference>
<evidence type="ECO:0000256" key="16">
    <source>
        <dbReference type="SAM" id="Phobius"/>
    </source>
</evidence>
<dbReference type="PIRSF" id="PIRSF000641">
    <property type="entry name" value="SRK"/>
    <property type="match status" value="1"/>
</dbReference>
<dbReference type="SMART" id="SM00473">
    <property type="entry name" value="PAN_AP"/>
    <property type="match status" value="1"/>
</dbReference>
<dbReference type="eggNOG" id="ENOG502QSWF">
    <property type="taxonomic scope" value="Eukaryota"/>
</dbReference>
<evidence type="ECO:0000256" key="15">
    <source>
        <dbReference type="PIRNR" id="PIRNR000641"/>
    </source>
</evidence>
<keyword evidence="9 16" id="KW-1133">Transmembrane helix</keyword>
<dbReference type="Gene3D" id="3.30.200.20">
    <property type="entry name" value="Phosphorylase Kinase, domain 1"/>
    <property type="match status" value="1"/>
</dbReference>
<evidence type="ECO:0000259" key="20">
    <source>
        <dbReference type="PROSITE" id="PS50948"/>
    </source>
</evidence>
<dbReference type="CDD" id="cd00028">
    <property type="entry name" value="B_lectin"/>
    <property type="match status" value="1"/>
</dbReference>
<evidence type="ECO:0000259" key="19">
    <source>
        <dbReference type="PROSITE" id="PS50927"/>
    </source>
</evidence>
<dbReference type="GO" id="GO:0005524">
    <property type="term" value="F:ATP binding"/>
    <property type="evidence" value="ECO:0007669"/>
    <property type="project" value="UniProtKB-KW"/>
</dbReference>
<dbReference type="PANTHER" id="PTHR32444">
    <property type="entry name" value="BULB-TYPE LECTIN DOMAIN-CONTAINING PROTEIN"/>
    <property type="match status" value="1"/>
</dbReference>
<feature type="domain" description="Bulb-type lectin" evidence="19">
    <location>
        <begin position="26"/>
        <end position="146"/>
    </location>
</feature>
<evidence type="ECO:0000256" key="17">
    <source>
        <dbReference type="SAM" id="SignalP"/>
    </source>
</evidence>
<dbReference type="Gene3D" id="2.90.10.10">
    <property type="entry name" value="Bulb-type lectin domain"/>
    <property type="match status" value="1"/>
</dbReference>
<dbReference type="FunFam" id="3.30.200.20:FF:000924">
    <property type="entry name" value="Uncharacterized protein"/>
    <property type="match status" value="1"/>
</dbReference>
<evidence type="ECO:0000256" key="11">
    <source>
        <dbReference type="ARBA" id="ARBA00023157"/>
    </source>
</evidence>
<dbReference type="PANTHER" id="PTHR32444:SF118">
    <property type="entry name" value="OS09G0551150 PROTEIN"/>
    <property type="match status" value="1"/>
</dbReference>
<dbReference type="SUPFAM" id="SSF51110">
    <property type="entry name" value="alpha-D-mannose-specific plant lectins"/>
    <property type="match status" value="1"/>
</dbReference>
<keyword evidence="2 15" id="KW-0723">Serine/threonine-protein kinase</keyword>
<comment type="catalytic activity">
    <reaction evidence="14 15">
        <text>L-seryl-[protein] + ATP = O-phospho-L-seryl-[protein] + ADP + H(+)</text>
        <dbReference type="Rhea" id="RHEA:17989"/>
        <dbReference type="Rhea" id="RHEA-COMP:9863"/>
        <dbReference type="Rhea" id="RHEA-COMP:11604"/>
        <dbReference type="ChEBI" id="CHEBI:15378"/>
        <dbReference type="ChEBI" id="CHEBI:29999"/>
        <dbReference type="ChEBI" id="CHEBI:30616"/>
        <dbReference type="ChEBI" id="CHEBI:83421"/>
        <dbReference type="ChEBI" id="CHEBI:456216"/>
        <dbReference type="EC" id="2.7.11.1"/>
    </reaction>
</comment>
<keyword evidence="12" id="KW-0325">Glycoprotein</keyword>
<dbReference type="PROSITE" id="PS50927">
    <property type="entry name" value="BULB_LECTIN"/>
    <property type="match status" value="1"/>
</dbReference>
<dbReference type="SMART" id="SM00220">
    <property type="entry name" value="S_TKc"/>
    <property type="match status" value="1"/>
</dbReference>
<dbReference type="CDD" id="cd14066">
    <property type="entry name" value="STKc_IRAK"/>
    <property type="match status" value="1"/>
</dbReference>
<dbReference type="GO" id="GO:0048544">
    <property type="term" value="P:recognition of pollen"/>
    <property type="evidence" value="ECO:0007669"/>
    <property type="project" value="InterPro"/>
</dbReference>
<evidence type="ECO:0000256" key="7">
    <source>
        <dbReference type="ARBA" id="ARBA00022777"/>
    </source>
</evidence>
<evidence type="ECO:0000256" key="1">
    <source>
        <dbReference type="ARBA" id="ARBA00004479"/>
    </source>
</evidence>
<evidence type="ECO:0000313" key="21">
    <source>
        <dbReference type="EMBL" id="KCW67239.1"/>
    </source>
</evidence>
<feature type="transmembrane region" description="Helical" evidence="16">
    <location>
        <begin position="426"/>
        <end position="448"/>
    </location>
</feature>
<dbReference type="Pfam" id="PF08276">
    <property type="entry name" value="PAN_2"/>
    <property type="match status" value="1"/>
</dbReference>
<dbReference type="InterPro" id="IPR003609">
    <property type="entry name" value="Pan_app"/>
</dbReference>
<evidence type="ECO:0000256" key="8">
    <source>
        <dbReference type="ARBA" id="ARBA00022840"/>
    </source>
</evidence>
<evidence type="ECO:0000256" key="6">
    <source>
        <dbReference type="ARBA" id="ARBA00022741"/>
    </source>
</evidence>
<evidence type="ECO:0000259" key="18">
    <source>
        <dbReference type="PROSITE" id="PS50011"/>
    </source>
</evidence>
<evidence type="ECO:0000256" key="13">
    <source>
        <dbReference type="ARBA" id="ARBA00047899"/>
    </source>
</evidence>
<keyword evidence="5 17" id="KW-0732">Signal</keyword>
<dbReference type="FunFam" id="1.10.510.10:FF:000060">
    <property type="entry name" value="G-type lectin S-receptor-like serine/threonine-protein kinase"/>
    <property type="match status" value="1"/>
</dbReference>
<dbReference type="GO" id="GO:0004674">
    <property type="term" value="F:protein serine/threonine kinase activity"/>
    <property type="evidence" value="ECO:0007669"/>
    <property type="project" value="UniProtKB-KW"/>
</dbReference>
<evidence type="ECO:0000256" key="5">
    <source>
        <dbReference type="ARBA" id="ARBA00022729"/>
    </source>
</evidence>
<comment type="subcellular location">
    <subcellularLocation>
        <location evidence="1">Membrane</location>
        <topology evidence="1">Single-pass type I membrane protein</topology>
    </subcellularLocation>
</comment>
<keyword evidence="11" id="KW-1015">Disulfide bond</keyword>
<organism evidence="21">
    <name type="scientific">Eucalyptus grandis</name>
    <name type="common">Flooded gum</name>
    <dbReference type="NCBI Taxonomy" id="71139"/>
    <lineage>
        <taxon>Eukaryota</taxon>
        <taxon>Viridiplantae</taxon>
        <taxon>Streptophyta</taxon>
        <taxon>Embryophyta</taxon>
        <taxon>Tracheophyta</taxon>
        <taxon>Spermatophyta</taxon>
        <taxon>Magnoliopsida</taxon>
        <taxon>eudicotyledons</taxon>
        <taxon>Gunneridae</taxon>
        <taxon>Pentapetalae</taxon>
        <taxon>rosids</taxon>
        <taxon>malvids</taxon>
        <taxon>Myrtales</taxon>
        <taxon>Myrtaceae</taxon>
        <taxon>Myrtoideae</taxon>
        <taxon>Eucalypteae</taxon>
        <taxon>Eucalyptus</taxon>
    </lineage>
</organism>
<dbReference type="Gramene" id="KCW67239">
    <property type="protein sequence ID" value="KCW67239"/>
    <property type="gene ID" value="EUGRSUZ_F01028"/>
</dbReference>
<keyword evidence="10 16" id="KW-0472">Membrane</keyword>
<evidence type="ECO:0000256" key="10">
    <source>
        <dbReference type="ARBA" id="ARBA00023136"/>
    </source>
</evidence>
<dbReference type="PROSITE" id="PS50948">
    <property type="entry name" value="PAN"/>
    <property type="match status" value="1"/>
</dbReference>
<dbReference type="GO" id="GO:0106310">
    <property type="term" value="F:protein serine kinase activity"/>
    <property type="evidence" value="ECO:0007669"/>
    <property type="project" value="RHEA"/>
</dbReference>
<dbReference type="InterPro" id="IPR001245">
    <property type="entry name" value="Ser-Thr/Tyr_kinase_cat_dom"/>
</dbReference>
<dbReference type="InterPro" id="IPR011009">
    <property type="entry name" value="Kinase-like_dom_sf"/>
</dbReference>
<evidence type="ECO:0000256" key="3">
    <source>
        <dbReference type="ARBA" id="ARBA00022679"/>
    </source>
</evidence>
<dbReference type="Pfam" id="PF00954">
    <property type="entry name" value="S_locus_glycop"/>
    <property type="match status" value="1"/>
</dbReference>
<dbReference type="FunFam" id="2.90.10.10:FF:000004">
    <property type="entry name" value="G-type lectin S-receptor-like serine/threonine-protein kinase"/>
    <property type="match status" value="1"/>
</dbReference>
<feature type="signal peptide" evidence="17">
    <location>
        <begin position="1"/>
        <end position="25"/>
    </location>
</feature>
<dbReference type="InterPro" id="IPR024171">
    <property type="entry name" value="SRK-like_kinase"/>
</dbReference>
<dbReference type="GO" id="GO:0016020">
    <property type="term" value="C:membrane"/>
    <property type="evidence" value="ECO:0007669"/>
    <property type="project" value="UniProtKB-SubCell"/>
</dbReference>
<dbReference type="SMART" id="SM00108">
    <property type="entry name" value="B_lectin"/>
    <property type="match status" value="1"/>
</dbReference>